<dbReference type="Proteomes" id="UP000265520">
    <property type="component" value="Unassembled WGS sequence"/>
</dbReference>
<dbReference type="EMBL" id="LXQA010287535">
    <property type="protein sequence ID" value="MCI41076.1"/>
    <property type="molecule type" value="Genomic_DNA"/>
</dbReference>
<evidence type="ECO:0000313" key="3">
    <source>
        <dbReference type="Proteomes" id="UP000265520"/>
    </source>
</evidence>
<name>A0A392RZS4_9FABA</name>
<evidence type="ECO:0000313" key="2">
    <source>
        <dbReference type="EMBL" id="MCI41076.1"/>
    </source>
</evidence>
<proteinExistence type="predicted"/>
<reference evidence="2 3" key="1">
    <citation type="journal article" date="2018" name="Front. Plant Sci.">
        <title>Red Clover (Trifolium pratense) and Zigzag Clover (T. medium) - A Picture of Genomic Similarities and Differences.</title>
        <authorList>
            <person name="Dluhosova J."/>
            <person name="Istvanek J."/>
            <person name="Nedelnik J."/>
            <person name="Repkova J."/>
        </authorList>
    </citation>
    <scope>NUCLEOTIDE SEQUENCE [LARGE SCALE GENOMIC DNA]</scope>
    <source>
        <strain evidence="3">cv. 10/8</strain>
        <tissue evidence="2">Leaf</tissue>
    </source>
</reference>
<dbReference type="AlphaFoldDB" id="A0A392RZS4"/>
<protein>
    <submittedName>
        <fullName evidence="2">Uncharacterized protein</fullName>
    </submittedName>
</protein>
<feature type="region of interest" description="Disordered" evidence="1">
    <location>
        <begin position="90"/>
        <end position="114"/>
    </location>
</feature>
<accession>A0A392RZS4</accession>
<comment type="caution">
    <text evidence="2">The sequence shown here is derived from an EMBL/GenBank/DDBJ whole genome shotgun (WGS) entry which is preliminary data.</text>
</comment>
<sequence>MALTRVFEYFEVSLEDEESSDFLSTFDKRNLINMRVAKGKPMKETCKVSAPALKKKRFSPPPTQVTYKKKRNALTKEKVCRKVFAEGERCKKSEENKPRVEKEVEEEKEEKKDE</sequence>
<organism evidence="2 3">
    <name type="scientific">Trifolium medium</name>
    <dbReference type="NCBI Taxonomy" id="97028"/>
    <lineage>
        <taxon>Eukaryota</taxon>
        <taxon>Viridiplantae</taxon>
        <taxon>Streptophyta</taxon>
        <taxon>Embryophyta</taxon>
        <taxon>Tracheophyta</taxon>
        <taxon>Spermatophyta</taxon>
        <taxon>Magnoliopsida</taxon>
        <taxon>eudicotyledons</taxon>
        <taxon>Gunneridae</taxon>
        <taxon>Pentapetalae</taxon>
        <taxon>rosids</taxon>
        <taxon>fabids</taxon>
        <taxon>Fabales</taxon>
        <taxon>Fabaceae</taxon>
        <taxon>Papilionoideae</taxon>
        <taxon>50 kb inversion clade</taxon>
        <taxon>NPAAA clade</taxon>
        <taxon>Hologalegina</taxon>
        <taxon>IRL clade</taxon>
        <taxon>Trifolieae</taxon>
        <taxon>Trifolium</taxon>
    </lineage>
</organism>
<feature type="non-terminal residue" evidence="2">
    <location>
        <position position="114"/>
    </location>
</feature>
<keyword evidence="3" id="KW-1185">Reference proteome</keyword>
<feature type="compositionally biased region" description="Basic and acidic residues" evidence="1">
    <location>
        <begin position="90"/>
        <end position="102"/>
    </location>
</feature>
<evidence type="ECO:0000256" key="1">
    <source>
        <dbReference type="SAM" id="MobiDB-lite"/>
    </source>
</evidence>